<dbReference type="EMBL" id="LS991951">
    <property type="protein sequence ID" value="SYV96863.1"/>
    <property type="molecule type" value="Genomic_DNA"/>
</dbReference>
<evidence type="ECO:0000313" key="2">
    <source>
        <dbReference type="Proteomes" id="UP000257559"/>
    </source>
</evidence>
<dbReference type="AlphaFoldDB" id="A0A3B0Q9X6"/>
<organism evidence="1 2">
    <name type="scientific">Mycoplasmopsis edwardii</name>
    <dbReference type="NCBI Taxonomy" id="53558"/>
    <lineage>
        <taxon>Bacteria</taxon>
        <taxon>Bacillati</taxon>
        <taxon>Mycoplasmatota</taxon>
        <taxon>Mycoplasmoidales</taxon>
        <taxon>Metamycoplasmataceae</taxon>
        <taxon>Mycoplasmopsis</taxon>
    </lineage>
</organism>
<evidence type="ECO:0000313" key="1">
    <source>
        <dbReference type="EMBL" id="SYV96863.1"/>
    </source>
</evidence>
<dbReference type="KEGG" id="medw:NCTC10132_00199"/>
<dbReference type="Proteomes" id="UP000257559">
    <property type="component" value="Chromosome"/>
</dbReference>
<dbReference type="SUPFAM" id="SSF55486">
    <property type="entry name" value="Metalloproteases ('zincins'), catalytic domain"/>
    <property type="match status" value="1"/>
</dbReference>
<evidence type="ECO:0008006" key="3">
    <source>
        <dbReference type="Google" id="ProtNLM"/>
    </source>
</evidence>
<dbReference type="GO" id="GO:0008237">
    <property type="term" value="F:metallopeptidase activity"/>
    <property type="evidence" value="ECO:0007669"/>
    <property type="project" value="InterPro"/>
</dbReference>
<accession>A0A3B0Q9X6</accession>
<keyword evidence="2" id="KW-1185">Reference proteome</keyword>
<proteinExistence type="predicted"/>
<reference evidence="2" key="1">
    <citation type="submission" date="2018-06" db="EMBL/GenBank/DDBJ databases">
        <authorList>
            <consortium name="Pathogen Informatics"/>
        </authorList>
    </citation>
    <scope>NUCLEOTIDE SEQUENCE [LARGE SCALE GENOMIC DNA]</scope>
    <source>
        <strain evidence="2">NCTC10132</strain>
    </source>
</reference>
<feature type="non-terminal residue" evidence="1">
    <location>
        <position position="32"/>
    </location>
</feature>
<name>A0A3B0Q9X6_9BACT</name>
<dbReference type="InterPro" id="IPR024079">
    <property type="entry name" value="MetalloPept_cat_dom_sf"/>
</dbReference>
<protein>
    <recommendedName>
        <fullName evidence="3">Neutral endopeptidase</fullName>
    </recommendedName>
</protein>
<sequence length="32" mass="3918">MILANNEEFAKLYEIKETDKMYVSPEKRVKIW</sequence>
<dbReference type="Gene3D" id="3.40.390.10">
    <property type="entry name" value="Collagenase (Catalytic Domain)"/>
    <property type="match status" value="1"/>
</dbReference>
<gene>
    <name evidence="1" type="ORF">NCTC10132_00199</name>
</gene>